<dbReference type="InterPro" id="IPR000719">
    <property type="entry name" value="Prot_kinase_dom"/>
</dbReference>
<evidence type="ECO:0000256" key="3">
    <source>
        <dbReference type="ARBA" id="ARBA00022741"/>
    </source>
</evidence>
<dbReference type="EMBL" id="LXPE01000624">
    <property type="protein sequence ID" value="OBA15363.1"/>
    <property type="molecule type" value="Genomic_DNA"/>
</dbReference>
<dbReference type="InterPro" id="IPR050117">
    <property type="entry name" value="MAPK"/>
</dbReference>
<evidence type="ECO:0000256" key="7">
    <source>
        <dbReference type="RuleBase" id="RU000304"/>
    </source>
</evidence>
<keyword evidence="1 7" id="KW-0723">Serine/threonine-protein kinase</keyword>
<evidence type="ECO:0000256" key="6">
    <source>
        <dbReference type="PROSITE-ProRule" id="PRU10141"/>
    </source>
</evidence>
<dbReference type="SUPFAM" id="SSF56112">
    <property type="entry name" value="Protein kinase-like (PK-like)"/>
    <property type="match status" value="1"/>
</dbReference>
<gene>
    <name evidence="9" type="ORF">HANVADRAFT_54417</name>
</gene>
<comment type="similarity">
    <text evidence="7">Belongs to the protein kinase superfamily.</text>
</comment>
<keyword evidence="4 9" id="KW-0418">Kinase</keyword>
<dbReference type="GO" id="GO:0009272">
    <property type="term" value="P:fungal-type cell wall biogenesis"/>
    <property type="evidence" value="ECO:0007669"/>
    <property type="project" value="UniProtKB-ARBA"/>
</dbReference>
<dbReference type="AlphaFoldDB" id="A0A1B7SFX5"/>
<comment type="caution">
    <text evidence="9">The sequence shown here is derived from an EMBL/GenBank/DDBJ whole genome shotgun (WGS) entry which is preliminary data.</text>
</comment>
<dbReference type="PROSITE" id="PS00108">
    <property type="entry name" value="PROTEIN_KINASE_ST"/>
    <property type="match status" value="1"/>
</dbReference>
<evidence type="ECO:0000256" key="4">
    <source>
        <dbReference type="ARBA" id="ARBA00022777"/>
    </source>
</evidence>
<evidence type="ECO:0000313" key="10">
    <source>
        <dbReference type="Proteomes" id="UP000092321"/>
    </source>
</evidence>
<dbReference type="Gene3D" id="1.10.510.10">
    <property type="entry name" value="Transferase(Phosphotransferase) domain 1"/>
    <property type="match status" value="1"/>
</dbReference>
<dbReference type="PANTHER" id="PTHR24055">
    <property type="entry name" value="MITOGEN-ACTIVATED PROTEIN KINASE"/>
    <property type="match status" value="1"/>
</dbReference>
<evidence type="ECO:0000256" key="2">
    <source>
        <dbReference type="ARBA" id="ARBA00022679"/>
    </source>
</evidence>
<evidence type="ECO:0000256" key="5">
    <source>
        <dbReference type="ARBA" id="ARBA00022840"/>
    </source>
</evidence>
<dbReference type="FunFam" id="1.10.510.10:FF:000040">
    <property type="entry name" value="Mitogen-activated protein kinase"/>
    <property type="match status" value="1"/>
</dbReference>
<dbReference type="Proteomes" id="UP000092321">
    <property type="component" value="Unassembled WGS sequence"/>
</dbReference>
<dbReference type="Pfam" id="PF00069">
    <property type="entry name" value="Pkinase"/>
    <property type="match status" value="1"/>
</dbReference>
<dbReference type="PROSITE" id="PS00107">
    <property type="entry name" value="PROTEIN_KINASE_ATP"/>
    <property type="match status" value="1"/>
</dbReference>
<dbReference type="InterPro" id="IPR011009">
    <property type="entry name" value="Kinase-like_dom_sf"/>
</dbReference>
<keyword evidence="10" id="KW-1185">Reference proteome</keyword>
<dbReference type="GO" id="GO:0004674">
    <property type="term" value="F:protein serine/threonine kinase activity"/>
    <property type="evidence" value="ECO:0007669"/>
    <property type="project" value="UniProtKB-KW"/>
</dbReference>
<evidence type="ECO:0000313" key="9">
    <source>
        <dbReference type="EMBL" id="OBA15363.1"/>
    </source>
</evidence>
<dbReference type="InterPro" id="IPR008271">
    <property type="entry name" value="Ser/Thr_kinase_AS"/>
</dbReference>
<dbReference type="PROSITE" id="PS50011">
    <property type="entry name" value="PROTEIN_KINASE_DOM"/>
    <property type="match status" value="1"/>
</dbReference>
<accession>A0A1B7SFX5</accession>
<evidence type="ECO:0000259" key="8">
    <source>
        <dbReference type="PROSITE" id="PS50011"/>
    </source>
</evidence>
<dbReference type="GO" id="GO:0005524">
    <property type="term" value="F:ATP binding"/>
    <property type="evidence" value="ECO:0007669"/>
    <property type="project" value="UniProtKB-UniRule"/>
</dbReference>
<evidence type="ECO:0000256" key="1">
    <source>
        <dbReference type="ARBA" id="ARBA00022527"/>
    </source>
</evidence>
<sequence>MDSASNQRTKKIKFNIPPYYQLKELVGEGAYGIVVSAIHNYMVPETEEKIQTNVAIKKILPMGKPLLITRTLRELKLLKVFHDHENIITILDIIKPDSYEDFNEVYLVQELMDTDLSKVISNSRDSFLQTGVRTVTLEHIQYFIYQILRGLKAIHSAKVIHRDLKPSNVLLNGNCDLKICDFGLSRCLLSTGSTNKDMVGFMTEYVATRWYRAPEIMLSFQEYSTAIDIWSCGCILGELLNDGKAVFPGRDYHHQLLLILEKLGTPNEEDFNIIKSDRARAYVQSLPTFEKIDWSKFLPFGTDFLAIDLLDKLLTFNPHKRISAEEALKHPFLATYHDEDDEPCYKEIDVVGDKFWRLDSDVNSQSWEQSEENEELMESLKRMLYDETTGPF</sequence>
<dbReference type="InterPro" id="IPR017441">
    <property type="entry name" value="Protein_kinase_ATP_BS"/>
</dbReference>
<dbReference type="SMART" id="SM00220">
    <property type="entry name" value="S_TKc"/>
    <property type="match status" value="1"/>
</dbReference>
<keyword evidence="3 6" id="KW-0547">Nucleotide-binding</keyword>
<feature type="binding site" evidence="6">
    <location>
        <position position="58"/>
    </location>
    <ligand>
        <name>ATP</name>
        <dbReference type="ChEBI" id="CHEBI:30616"/>
    </ligand>
</feature>
<name>A0A1B7SFX5_9ASCO</name>
<dbReference type="OrthoDB" id="192887at2759"/>
<keyword evidence="2" id="KW-0808">Transferase</keyword>
<reference evidence="10" key="1">
    <citation type="journal article" date="2016" name="Proc. Natl. Acad. Sci. U.S.A.">
        <title>Comparative genomics of biotechnologically important yeasts.</title>
        <authorList>
            <person name="Riley R."/>
            <person name="Haridas S."/>
            <person name="Wolfe K.H."/>
            <person name="Lopes M.R."/>
            <person name="Hittinger C.T."/>
            <person name="Goeker M."/>
            <person name="Salamov A.A."/>
            <person name="Wisecaver J.H."/>
            <person name="Long T.M."/>
            <person name="Calvey C.H."/>
            <person name="Aerts A.L."/>
            <person name="Barry K.W."/>
            <person name="Choi C."/>
            <person name="Clum A."/>
            <person name="Coughlan A.Y."/>
            <person name="Deshpande S."/>
            <person name="Douglass A.P."/>
            <person name="Hanson S.J."/>
            <person name="Klenk H.-P."/>
            <person name="LaButti K.M."/>
            <person name="Lapidus A."/>
            <person name="Lindquist E.A."/>
            <person name="Lipzen A.M."/>
            <person name="Meier-Kolthoff J.P."/>
            <person name="Ohm R.A."/>
            <person name="Otillar R.P."/>
            <person name="Pangilinan J.L."/>
            <person name="Peng Y."/>
            <person name="Rokas A."/>
            <person name="Rosa C.A."/>
            <person name="Scheuner C."/>
            <person name="Sibirny A.A."/>
            <person name="Slot J.C."/>
            <person name="Stielow J.B."/>
            <person name="Sun H."/>
            <person name="Kurtzman C.P."/>
            <person name="Blackwell M."/>
            <person name="Grigoriev I.V."/>
            <person name="Jeffries T.W."/>
        </authorList>
    </citation>
    <scope>NUCLEOTIDE SEQUENCE [LARGE SCALE GENOMIC DNA]</scope>
    <source>
        <strain evidence="10">NRRL Y-1626</strain>
    </source>
</reference>
<keyword evidence="5 6" id="KW-0067">ATP-binding</keyword>
<organism evidence="9 10">
    <name type="scientific">Hanseniaspora valbyensis NRRL Y-1626</name>
    <dbReference type="NCBI Taxonomy" id="766949"/>
    <lineage>
        <taxon>Eukaryota</taxon>
        <taxon>Fungi</taxon>
        <taxon>Dikarya</taxon>
        <taxon>Ascomycota</taxon>
        <taxon>Saccharomycotina</taxon>
        <taxon>Saccharomycetes</taxon>
        <taxon>Saccharomycodales</taxon>
        <taxon>Saccharomycodaceae</taxon>
        <taxon>Hanseniaspora</taxon>
    </lineage>
</organism>
<proteinExistence type="inferred from homology"/>
<protein>
    <submittedName>
        <fullName evidence="9">Pkinase-domain-containing protein</fullName>
    </submittedName>
</protein>
<dbReference type="Gene3D" id="3.30.200.20">
    <property type="entry name" value="Phosphorylase Kinase, domain 1"/>
    <property type="match status" value="1"/>
</dbReference>
<feature type="domain" description="Protein kinase" evidence="8">
    <location>
        <begin position="20"/>
        <end position="333"/>
    </location>
</feature>